<gene>
    <name evidence="1" type="ORF">BLIG_00121</name>
</gene>
<proteinExistence type="predicted"/>
<name>C5E828_BIFLI</name>
<dbReference type="HOGENOM" id="CLU_2951033_0_0_11"/>
<evidence type="ECO:0000313" key="1">
    <source>
        <dbReference type="EMBL" id="EEQ54172.1"/>
    </source>
</evidence>
<dbReference type="Proteomes" id="UP000005084">
    <property type="component" value="Unassembled WGS sequence"/>
</dbReference>
<accession>C5E828</accession>
<sequence>MVSQSLEDPMTTATSGLDSFAIIIYSLVIENKAHCTPDSGVKPRSESFSIHNSVRLTAQ</sequence>
<reference evidence="1" key="1">
    <citation type="submission" date="2008-08" db="EMBL/GenBank/DDBJ databases">
        <title>Annotation of Bifidobacterium longum subsp. infantis CCUG 52486.</title>
        <authorList>
            <consortium name="The Broad Institute Genome Sequencing Platform"/>
            <person name="Gougoulias C."/>
            <person name="Tuohy K.M."/>
            <person name="Gibson G.R."/>
            <person name="Ward D."/>
            <person name="Mehta T."/>
            <person name="Young S."/>
            <person name="Jaffe D."/>
            <person name="Gnerre S."/>
            <person name="Berlin A."/>
            <person name="Heiman D."/>
            <person name="Hepburn T."/>
            <person name="Shea T."/>
            <person name="Sykes S."/>
            <person name="Alvarado L."/>
            <person name="Kodira C."/>
            <person name="Borodovsky M."/>
            <person name="Lander E."/>
            <person name="Galagan J."/>
            <person name="Nusbaum C."/>
            <person name="Birren B."/>
        </authorList>
    </citation>
    <scope>NUCLEOTIDE SEQUENCE [LARGE SCALE GENOMIC DNA]</scope>
    <source>
        <strain evidence="1">CCUG 52486</strain>
    </source>
</reference>
<protein>
    <submittedName>
        <fullName evidence="1">Uncharacterized protein</fullName>
    </submittedName>
</protein>
<organism evidence="1">
    <name type="scientific">Bifidobacterium longum subsp. infantis CCUG 52486</name>
    <dbReference type="NCBI Taxonomy" id="537937"/>
    <lineage>
        <taxon>Bacteria</taxon>
        <taxon>Bacillati</taxon>
        <taxon>Actinomycetota</taxon>
        <taxon>Actinomycetes</taxon>
        <taxon>Bifidobacteriales</taxon>
        <taxon>Bifidobacteriaceae</taxon>
        <taxon>Bifidobacterium</taxon>
    </lineage>
</organism>
<dbReference type="AlphaFoldDB" id="C5E828"/>
<dbReference type="EMBL" id="DS990238">
    <property type="protein sequence ID" value="EEQ54172.1"/>
    <property type="molecule type" value="Genomic_DNA"/>
</dbReference>